<dbReference type="RefSeq" id="WP_075081108.1">
    <property type="nucleotide sequence ID" value="NZ_BDCO01000003.1"/>
</dbReference>
<keyword evidence="2" id="KW-1133">Transmembrane helix</keyword>
<dbReference type="Proteomes" id="UP000076023">
    <property type="component" value="Unassembled WGS sequence"/>
</dbReference>
<comment type="caution">
    <text evidence="3">The sequence shown here is derived from an EMBL/GenBank/DDBJ whole genome shotgun (WGS) entry which is preliminary data.</text>
</comment>
<organism evidence="3 4">
    <name type="scientific">Terrimicrobium sacchariphilum</name>
    <dbReference type="NCBI Taxonomy" id="690879"/>
    <lineage>
        <taxon>Bacteria</taxon>
        <taxon>Pseudomonadati</taxon>
        <taxon>Verrucomicrobiota</taxon>
        <taxon>Terrimicrobiia</taxon>
        <taxon>Terrimicrobiales</taxon>
        <taxon>Terrimicrobiaceae</taxon>
        <taxon>Terrimicrobium</taxon>
    </lineage>
</organism>
<dbReference type="GO" id="GO:0003677">
    <property type="term" value="F:DNA binding"/>
    <property type="evidence" value="ECO:0007669"/>
    <property type="project" value="InterPro"/>
</dbReference>
<dbReference type="AlphaFoldDB" id="A0A146GCF9"/>
<dbReference type="PANTHER" id="PTHR34475:SF1">
    <property type="entry name" value="CYTOSKELETON PROTEIN RODZ"/>
    <property type="match status" value="1"/>
</dbReference>
<feature type="compositionally biased region" description="Low complexity" evidence="1">
    <location>
        <begin position="176"/>
        <end position="194"/>
    </location>
</feature>
<proteinExistence type="predicted"/>
<dbReference type="EMBL" id="BDCO01000003">
    <property type="protein sequence ID" value="GAT35279.1"/>
    <property type="molecule type" value="Genomic_DNA"/>
</dbReference>
<dbReference type="Gene3D" id="1.10.260.40">
    <property type="entry name" value="lambda repressor-like DNA-binding domains"/>
    <property type="match status" value="1"/>
</dbReference>
<feature type="compositionally biased region" description="Polar residues" evidence="1">
    <location>
        <begin position="195"/>
        <end position="205"/>
    </location>
</feature>
<dbReference type="InterPro" id="IPR001387">
    <property type="entry name" value="Cro/C1-type_HTH"/>
</dbReference>
<dbReference type="InterPro" id="IPR010982">
    <property type="entry name" value="Lambda_DNA-bd_dom_sf"/>
</dbReference>
<reference evidence="4" key="1">
    <citation type="journal article" date="2017" name="Genome Announc.">
        <title>Draft Genome Sequence of Terrimicrobium sacchariphilum NM-5T, a Facultative Anaerobic Soil Bacterium of the Class Spartobacteria.</title>
        <authorList>
            <person name="Qiu Y.L."/>
            <person name="Tourlousse D.M."/>
            <person name="Matsuura N."/>
            <person name="Ohashi A."/>
            <person name="Sekiguchi Y."/>
        </authorList>
    </citation>
    <scope>NUCLEOTIDE SEQUENCE [LARGE SCALE GENOMIC DNA]</scope>
    <source>
        <strain evidence="4">NM-5</strain>
    </source>
</reference>
<gene>
    <name evidence="3" type="ORF">TSACC_3344</name>
</gene>
<dbReference type="InterPro" id="IPR050400">
    <property type="entry name" value="Bact_Cytoskel_RodZ"/>
</dbReference>
<keyword evidence="4" id="KW-1185">Reference proteome</keyword>
<dbReference type="CDD" id="cd00093">
    <property type="entry name" value="HTH_XRE"/>
    <property type="match status" value="1"/>
</dbReference>
<name>A0A146GCF9_TERSA</name>
<evidence type="ECO:0000256" key="2">
    <source>
        <dbReference type="SAM" id="Phobius"/>
    </source>
</evidence>
<feature type="region of interest" description="Disordered" evidence="1">
    <location>
        <begin position="163"/>
        <end position="223"/>
    </location>
</feature>
<evidence type="ECO:0000313" key="4">
    <source>
        <dbReference type="Proteomes" id="UP000076023"/>
    </source>
</evidence>
<dbReference type="InParanoid" id="A0A146GCF9"/>
<keyword evidence="2" id="KW-0812">Transmembrane</keyword>
<dbReference type="STRING" id="690879.TSACC_3344"/>
<sequence length="223" mass="24097">MFDVAAVFDSDESGESLGSRLAAARKAKDLPIEKAAHDTRIRVQRLREIEHDDFSQFSHPSYARMFLTDYARYLGLEVDAIKHLLPAPGVCGAAGYQYLEEGPRTYVRKKIRPLRQRRLITGLIVAAVVILLLAFAIPFAIKLQRLGPLDRLAKDQIVKDDRSLIVEPSTPPAPAAEPAEAPAVPASEPATAAPVQSSATESVPANTPPLFVGGTVSHGNAVQ</sequence>
<accession>A0A146GCF9</accession>
<keyword evidence="2" id="KW-0472">Membrane</keyword>
<evidence type="ECO:0000256" key="1">
    <source>
        <dbReference type="SAM" id="MobiDB-lite"/>
    </source>
</evidence>
<protein>
    <submittedName>
        <fullName evidence="3">Helix-turn-helix domain-containing protein</fullName>
    </submittedName>
</protein>
<dbReference type="PANTHER" id="PTHR34475">
    <property type="match status" value="1"/>
</dbReference>
<dbReference type="Pfam" id="PF13413">
    <property type="entry name" value="HTH_25"/>
    <property type="match status" value="1"/>
</dbReference>
<evidence type="ECO:0000313" key="3">
    <source>
        <dbReference type="EMBL" id="GAT35279.1"/>
    </source>
</evidence>
<dbReference type="OrthoDB" id="192138at2"/>
<feature type="transmembrane region" description="Helical" evidence="2">
    <location>
        <begin position="119"/>
        <end position="141"/>
    </location>
</feature>